<name>B8FD30_DESAL</name>
<evidence type="ECO:0000313" key="6">
    <source>
        <dbReference type="EMBL" id="ACL06461.1"/>
    </source>
</evidence>
<feature type="domain" description="Tyr recombinase" evidence="5">
    <location>
        <begin position="213"/>
        <end position="386"/>
    </location>
</feature>
<dbReference type="HOGENOM" id="CLU_027562_17_7_7"/>
<protein>
    <submittedName>
        <fullName evidence="6">Integrase family protein</fullName>
    </submittedName>
</protein>
<dbReference type="InterPro" id="IPR010998">
    <property type="entry name" value="Integrase_recombinase_N"/>
</dbReference>
<proteinExistence type="inferred from homology"/>
<dbReference type="PROSITE" id="PS51898">
    <property type="entry name" value="TYR_RECOMBINASE"/>
    <property type="match status" value="1"/>
</dbReference>
<reference evidence="6 7" key="1">
    <citation type="journal article" date="2012" name="Environ. Microbiol.">
        <title>The genome sequence of Desulfatibacillum alkenivorans AK-01: a blueprint for anaerobic alkane oxidation.</title>
        <authorList>
            <person name="Callaghan A.V."/>
            <person name="Morris B.E."/>
            <person name="Pereira I.A."/>
            <person name="McInerney M.J."/>
            <person name="Austin R.N."/>
            <person name="Groves J.T."/>
            <person name="Kukor J.J."/>
            <person name="Suflita J.M."/>
            <person name="Young L.Y."/>
            <person name="Zylstra G.J."/>
            <person name="Wawrik B."/>
        </authorList>
    </citation>
    <scope>NUCLEOTIDE SEQUENCE [LARGE SCALE GENOMIC DNA]</scope>
    <source>
        <strain evidence="6 7">AK-01</strain>
    </source>
</reference>
<keyword evidence="3" id="KW-0233">DNA recombination</keyword>
<evidence type="ECO:0000259" key="5">
    <source>
        <dbReference type="PROSITE" id="PS51898"/>
    </source>
</evidence>
<feature type="region of interest" description="Disordered" evidence="4">
    <location>
        <begin position="149"/>
        <end position="175"/>
    </location>
</feature>
<organism evidence="6 7">
    <name type="scientific">Desulfatibacillum aliphaticivorans</name>
    <dbReference type="NCBI Taxonomy" id="218208"/>
    <lineage>
        <taxon>Bacteria</taxon>
        <taxon>Pseudomonadati</taxon>
        <taxon>Thermodesulfobacteriota</taxon>
        <taxon>Desulfobacteria</taxon>
        <taxon>Desulfobacterales</taxon>
        <taxon>Desulfatibacillaceae</taxon>
        <taxon>Desulfatibacillum</taxon>
    </lineage>
</organism>
<dbReference type="GO" id="GO:0003677">
    <property type="term" value="F:DNA binding"/>
    <property type="evidence" value="ECO:0007669"/>
    <property type="project" value="UniProtKB-KW"/>
</dbReference>
<evidence type="ECO:0000256" key="1">
    <source>
        <dbReference type="ARBA" id="ARBA00008857"/>
    </source>
</evidence>
<evidence type="ECO:0000313" key="7">
    <source>
        <dbReference type="Proteomes" id="UP000000739"/>
    </source>
</evidence>
<evidence type="ECO:0000256" key="4">
    <source>
        <dbReference type="SAM" id="MobiDB-lite"/>
    </source>
</evidence>
<dbReference type="Proteomes" id="UP000000739">
    <property type="component" value="Chromosome"/>
</dbReference>
<dbReference type="PANTHER" id="PTHR30349:SF64">
    <property type="entry name" value="PROPHAGE INTEGRASE INTD-RELATED"/>
    <property type="match status" value="1"/>
</dbReference>
<dbReference type="InterPro" id="IPR011010">
    <property type="entry name" value="DNA_brk_join_enz"/>
</dbReference>
<dbReference type="InterPro" id="IPR050090">
    <property type="entry name" value="Tyrosine_recombinase_XerCD"/>
</dbReference>
<dbReference type="InterPro" id="IPR013762">
    <property type="entry name" value="Integrase-like_cat_sf"/>
</dbReference>
<dbReference type="Pfam" id="PF00589">
    <property type="entry name" value="Phage_integrase"/>
    <property type="match status" value="1"/>
</dbReference>
<keyword evidence="7" id="KW-1185">Reference proteome</keyword>
<dbReference type="EMBL" id="CP001322">
    <property type="protein sequence ID" value="ACL06461.1"/>
    <property type="molecule type" value="Genomic_DNA"/>
</dbReference>
<dbReference type="InterPro" id="IPR002104">
    <property type="entry name" value="Integrase_catalytic"/>
</dbReference>
<evidence type="ECO:0000256" key="3">
    <source>
        <dbReference type="ARBA" id="ARBA00023172"/>
    </source>
</evidence>
<dbReference type="AlphaFoldDB" id="B8FD30"/>
<dbReference type="eggNOG" id="COG0582">
    <property type="taxonomic scope" value="Bacteria"/>
</dbReference>
<dbReference type="Gene3D" id="1.10.150.130">
    <property type="match status" value="1"/>
</dbReference>
<feature type="compositionally biased region" description="Basic residues" evidence="4">
    <location>
        <begin position="149"/>
        <end position="159"/>
    </location>
</feature>
<gene>
    <name evidence="6" type="ordered locus">Dalk_4784</name>
</gene>
<dbReference type="GO" id="GO:0015074">
    <property type="term" value="P:DNA integration"/>
    <property type="evidence" value="ECO:0007669"/>
    <property type="project" value="InterPro"/>
</dbReference>
<sequence length="409" mass="47003">MASKKRQKTIYPGVYFLESTHTQSGKPERIYYIFYRKDGKQIEEKAGRQYQDDMTPARAAGIRAQRIQGKEATNEERREEVRAAKEAEAGRWTLDRIWEEYKAQRPDLKGIVTDQNRYESYLQPVFGDKTPSEIQQLEVDRLRINMLTKPRKPPRFRNGKRMEKPKNGKLPPLTPQTVKNTLEILRRIINFGERKGLCEGLGFKITFPKVDNTKTEDLTPDQLRDLLKAIDEATNTEVAAIMKMALYSGMRRGELLKLQWDHVDFERGFIHIVDPKGGASQKVPLNDASRALLENRSRTDSPYVFPGKGGKQRVCIRHEANKIKEKAGLPKDFRAMHGLRHTYASMLASSGKVDMYTLQKLLTHKSPQMTQRYAHLRDDALKQASNLAGSLIDEAVKPKKKVEDLPKRK</sequence>
<evidence type="ECO:0000256" key="2">
    <source>
        <dbReference type="ARBA" id="ARBA00023125"/>
    </source>
</evidence>
<comment type="similarity">
    <text evidence="1">Belongs to the 'phage' integrase family.</text>
</comment>
<dbReference type="PANTHER" id="PTHR30349">
    <property type="entry name" value="PHAGE INTEGRASE-RELATED"/>
    <property type="match status" value="1"/>
</dbReference>
<dbReference type="SUPFAM" id="SSF56349">
    <property type="entry name" value="DNA breaking-rejoining enzymes"/>
    <property type="match status" value="1"/>
</dbReference>
<dbReference type="CDD" id="cd00796">
    <property type="entry name" value="INT_Rci_Hp1_C"/>
    <property type="match status" value="1"/>
</dbReference>
<dbReference type="Gene3D" id="1.10.443.10">
    <property type="entry name" value="Intergrase catalytic core"/>
    <property type="match status" value="1"/>
</dbReference>
<keyword evidence="2" id="KW-0238">DNA-binding</keyword>
<dbReference type="GO" id="GO:0006310">
    <property type="term" value="P:DNA recombination"/>
    <property type="evidence" value="ECO:0007669"/>
    <property type="project" value="UniProtKB-KW"/>
</dbReference>
<accession>B8FD30</accession>
<dbReference type="KEGG" id="dal:Dalk_4784"/>